<evidence type="ECO:0000256" key="1">
    <source>
        <dbReference type="ARBA" id="ARBA00022730"/>
    </source>
</evidence>
<dbReference type="InterPro" id="IPR029751">
    <property type="entry name" value="Ribosomal_L25_dom"/>
</dbReference>
<dbReference type="GO" id="GO:0006412">
    <property type="term" value="P:translation"/>
    <property type="evidence" value="ECO:0007669"/>
    <property type="project" value="UniProtKB-UniRule"/>
</dbReference>
<comment type="function">
    <text evidence="5">This is one of the proteins that binds to the 5S RNA in the ribosome where it forms part of the central protuberance.</text>
</comment>
<dbReference type="Proteomes" id="UP000008394">
    <property type="component" value="Chromosome"/>
</dbReference>
<dbReference type="InterPro" id="IPR011035">
    <property type="entry name" value="Ribosomal_bL25/Gln-tRNA_synth"/>
</dbReference>
<evidence type="ECO:0000256" key="4">
    <source>
        <dbReference type="ARBA" id="ARBA00023274"/>
    </source>
</evidence>
<name>A0A806FT42_BIFAN</name>
<dbReference type="NCBIfam" id="NF004131">
    <property type="entry name" value="PRK05618.2-1"/>
    <property type="match status" value="1"/>
</dbReference>
<dbReference type="HAMAP" id="MF_01334">
    <property type="entry name" value="Ribosomal_bL25_CTC"/>
    <property type="match status" value="1"/>
</dbReference>
<feature type="domain" description="Large ribosomal subunit protein bL25 L25" evidence="7">
    <location>
        <begin position="44"/>
        <end position="128"/>
    </location>
</feature>
<feature type="domain" description="Large ribosomal subunit protein bL25 beta" evidence="8">
    <location>
        <begin position="136"/>
        <end position="216"/>
    </location>
</feature>
<evidence type="ECO:0000259" key="7">
    <source>
        <dbReference type="Pfam" id="PF01386"/>
    </source>
</evidence>
<dbReference type="InterPro" id="IPR037121">
    <property type="entry name" value="Ribosomal_bL25_C"/>
</dbReference>
<keyword evidence="4 5" id="KW-0687">Ribonucleoprotein</keyword>
<dbReference type="GO" id="GO:0003735">
    <property type="term" value="F:structural constituent of ribosome"/>
    <property type="evidence" value="ECO:0007669"/>
    <property type="project" value="InterPro"/>
</dbReference>
<dbReference type="InterPro" id="IPR020930">
    <property type="entry name" value="Ribosomal_uL5_bac-type"/>
</dbReference>
<comment type="similarity">
    <text evidence="5">Belongs to the bacterial ribosomal protein bL25 family. CTC subfamily.</text>
</comment>
<dbReference type="SUPFAM" id="SSF50715">
    <property type="entry name" value="Ribosomal protein L25-like"/>
    <property type="match status" value="1"/>
</dbReference>
<evidence type="ECO:0000256" key="3">
    <source>
        <dbReference type="ARBA" id="ARBA00022980"/>
    </source>
</evidence>
<dbReference type="Gene3D" id="2.170.120.20">
    <property type="entry name" value="Ribosomal protein L25, beta domain"/>
    <property type="match status" value="1"/>
</dbReference>
<dbReference type="EMBL" id="CP002915">
    <property type="protein sequence ID" value="AEK30351.1"/>
    <property type="molecule type" value="Genomic_DNA"/>
</dbReference>
<dbReference type="PANTHER" id="PTHR33284:SF1">
    <property type="entry name" value="RIBOSOMAL PROTEIN L25_GLN-TRNA SYNTHETASE, ANTI-CODON-BINDING DOMAIN-CONTAINING PROTEIN"/>
    <property type="match status" value="1"/>
</dbReference>
<dbReference type="InterPro" id="IPR001021">
    <property type="entry name" value="Ribosomal_bL25_long"/>
</dbReference>
<comment type="subunit">
    <text evidence="5">Part of the 50S ribosomal subunit; part of the 5S rRNA/L5/L18/L25 subcomplex. Contacts the 5S rRNA. Binds to the 5S rRNA independently of L5 and L18.</text>
</comment>
<accession>A0A806FT42</accession>
<gene>
    <name evidence="5" type="primary">rplY</name>
    <name evidence="5" type="synonym">ctc</name>
    <name evidence="9" type="ORF">BALAC2494_00182</name>
</gene>
<keyword evidence="3 5" id="KW-0689">Ribosomal protein</keyword>
<evidence type="ECO:0000259" key="8">
    <source>
        <dbReference type="Pfam" id="PF14693"/>
    </source>
</evidence>
<dbReference type="GO" id="GO:0022625">
    <property type="term" value="C:cytosolic large ribosomal subunit"/>
    <property type="evidence" value="ECO:0007669"/>
    <property type="project" value="TreeGrafter"/>
</dbReference>
<dbReference type="AlphaFoldDB" id="A0A806FT42"/>
<dbReference type="Pfam" id="PF01386">
    <property type="entry name" value="Ribosomal_L25p"/>
    <property type="match status" value="1"/>
</dbReference>
<keyword evidence="1 5" id="KW-0699">rRNA-binding</keyword>
<protein>
    <recommendedName>
        <fullName evidence="5">Large ribosomal subunit protein bL25</fullName>
    </recommendedName>
    <alternativeName>
        <fullName evidence="5">General stress protein CTC</fullName>
    </alternativeName>
</protein>
<proteinExistence type="inferred from homology"/>
<dbReference type="InterPro" id="IPR020057">
    <property type="entry name" value="Ribosomal_bL25_b-dom"/>
</dbReference>
<evidence type="ECO:0000256" key="2">
    <source>
        <dbReference type="ARBA" id="ARBA00022884"/>
    </source>
</evidence>
<sequence length="244" mass="26427">MAREAGRPPSSTRQKVGSLGPLWLVDASSGNKEECNMANNSIVLEGELRTEFGKGPARRMRVAKEIPATIYAGGDQPVYVKLPMRETSLALRHTNALFTIKFGADSKLAVVKDVQRNPVKRIIEHIDFYEVKAGEKIEVEVPVFVEGTPKGGAIAVVDAQELKVRADVSNLPERIVVSVEGLQDGDNIFARDLELPEGVELDIADPEESVVTIEIPQEDPADFETAEPADAVPAEDEKDAGAEA</sequence>
<organism evidence="9 10">
    <name type="scientific">Bifidobacterium animalis subsp. lactis CNCM I-2494</name>
    <dbReference type="NCBI Taxonomy" id="1042403"/>
    <lineage>
        <taxon>Bacteria</taxon>
        <taxon>Bacillati</taxon>
        <taxon>Actinomycetota</taxon>
        <taxon>Actinomycetes</taxon>
        <taxon>Bifidobacteriales</taxon>
        <taxon>Bifidobacteriaceae</taxon>
        <taxon>Bifidobacterium</taxon>
    </lineage>
</organism>
<dbReference type="Gene3D" id="2.40.240.10">
    <property type="entry name" value="Ribosomal Protein L25, Chain P"/>
    <property type="match status" value="1"/>
</dbReference>
<dbReference type="Pfam" id="PF14693">
    <property type="entry name" value="Ribosomal_TL5_C"/>
    <property type="match status" value="1"/>
</dbReference>
<dbReference type="NCBIfam" id="TIGR00731">
    <property type="entry name" value="bL25_bact_ctc"/>
    <property type="match status" value="1"/>
</dbReference>
<evidence type="ECO:0000313" key="10">
    <source>
        <dbReference type="Proteomes" id="UP000008394"/>
    </source>
</evidence>
<dbReference type="PANTHER" id="PTHR33284">
    <property type="entry name" value="RIBOSOMAL PROTEIN L25/GLN-TRNA SYNTHETASE, ANTI-CODON-BINDING DOMAIN-CONTAINING PROTEIN"/>
    <property type="match status" value="1"/>
</dbReference>
<feature type="compositionally biased region" description="Acidic residues" evidence="6">
    <location>
        <begin position="216"/>
        <end position="238"/>
    </location>
</feature>
<evidence type="ECO:0000313" key="9">
    <source>
        <dbReference type="EMBL" id="AEK30351.1"/>
    </source>
</evidence>
<evidence type="ECO:0000256" key="5">
    <source>
        <dbReference type="HAMAP-Rule" id="MF_01334"/>
    </source>
</evidence>
<dbReference type="GO" id="GO:0008097">
    <property type="term" value="F:5S rRNA binding"/>
    <property type="evidence" value="ECO:0007669"/>
    <property type="project" value="InterPro"/>
</dbReference>
<keyword evidence="2 5" id="KW-0694">RNA-binding</keyword>
<dbReference type="InterPro" id="IPR020056">
    <property type="entry name" value="Rbsml_bL25/Gln-tRNA_synth_N"/>
</dbReference>
<feature type="region of interest" description="Disordered" evidence="6">
    <location>
        <begin position="215"/>
        <end position="244"/>
    </location>
</feature>
<evidence type="ECO:0000256" key="6">
    <source>
        <dbReference type="SAM" id="MobiDB-lite"/>
    </source>
</evidence>
<dbReference type="CDD" id="cd00495">
    <property type="entry name" value="Ribosomal_L25_TL5_CTC"/>
    <property type="match status" value="1"/>
</dbReference>
<reference evidence="9 10" key="1">
    <citation type="journal article" date="2011" name="J. Bacteriol.">
        <title>Genome Sequence of the Probiotic Strain Bifidobacterium animalis subsp. lactis CNCM I-2494.</title>
        <authorList>
            <person name="Chervaux C."/>
            <person name="Grimaldi C."/>
            <person name="Bolotin A."/>
            <person name="Quinquis B."/>
            <person name="Legrain-Raspaud S."/>
            <person name="van Hylckama Vlieg J.E."/>
            <person name="Denariaz G."/>
            <person name="Smokvina T."/>
        </authorList>
    </citation>
    <scope>NUCLEOTIDE SEQUENCE [LARGE SCALE GENOMIC DNA]</scope>
    <source>
        <strain evidence="9 10">CNCM I-2494</strain>
    </source>
</reference>
<dbReference type="KEGG" id="bnm:BALAC2494_00182"/>